<feature type="coiled-coil region" evidence="1">
    <location>
        <begin position="8"/>
        <end position="39"/>
    </location>
</feature>
<proteinExistence type="predicted"/>
<dbReference type="AlphaFoldDB" id="A0A7L7KQH1"/>
<evidence type="ECO:0000313" key="3">
    <source>
        <dbReference type="EMBL" id="QMS84927.1"/>
    </source>
</evidence>
<dbReference type="EMBL" id="CP048914">
    <property type="protein sequence ID" value="QMS84927.1"/>
    <property type="molecule type" value="Genomic_DNA"/>
</dbReference>
<evidence type="ECO:0000313" key="4">
    <source>
        <dbReference type="Proteomes" id="UP000514720"/>
    </source>
</evidence>
<keyword evidence="1" id="KW-0175">Coiled coil</keyword>
<dbReference type="Pfam" id="PF13349">
    <property type="entry name" value="DUF4097"/>
    <property type="match status" value="1"/>
</dbReference>
<dbReference type="Pfam" id="PF22564">
    <property type="entry name" value="HAAS"/>
    <property type="match status" value="1"/>
</dbReference>
<dbReference type="RefSeq" id="WP_258878550.1">
    <property type="nucleotide sequence ID" value="NZ_CP048914.1"/>
</dbReference>
<evidence type="ECO:0000256" key="1">
    <source>
        <dbReference type="SAM" id="Coils"/>
    </source>
</evidence>
<dbReference type="InterPro" id="IPR025164">
    <property type="entry name" value="Toastrack_DUF4097"/>
</dbReference>
<protein>
    <submittedName>
        <fullName evidence="3">DUF4097 family beta strand repeat protein</fullName>
    </submittedName>
</protein>
<keyword evidence="4" id="KW-1185">Reference proteome</keyword>
<organism evidence="3 4">
    <name type="scientific">Candidatus Xianfuyuplasma coldseepsis</name>
    <dbReference type="NCBI Taxonomy" id="2782163"/>
    <lineage>
        <taxon>Bacteria</taxon>
        <taxon>Bacillati</taxon>
        <taxon>Mycoplasmatota</taxon>
        <taxon>Mollicutes</taxon>
        <taxon>Candidatus Izemoplasmatales</taxon>
        <taxon>Candidatus Izemoplasmataceae</taxon>
        <taxon>Candidatus Xianfuyuplasma</taxon>
    </lineage>
</organism>
<evidence type="ECO:0000259" key="2">
    <source>
        <dbReference type="Pfam" id="PF13349"/>
    </source>
</evidence>
<feature type="domain" description="DUF4097" evidence="2">
    <location>
        <begin position="94"/>
        <end position="311"/>
    </location>
</feature>
<accession>A0A7L7KQH1</accession>
<dbReference type="Proteomes" id="UP000514720">
    <property type="component" value="Chromosome"/>
</dbReference>
<name>A0A7L7KQH1_9MOLU</name>
<dbReference type="KEGG" id="xcl:G4Z02_03880"/>
<sequence length="317" mass="35375">MKKFLQDLKKELKKRNFSKEEIEEIINDHQEMIETAKEQGLSDEELHLKFGDPEKLAQDLKENAATHVVEKGGQNVDGYTLLETFPVTAKEFNVEIALVSEDIKYENHDLDQIEVHYKNIKDTDDYTASFDGSTFTLKRNSRERHFSMRKESVKFIVRVPEGVQSTTFDVKTVSGDGKYAGITTETLHIKSTSGDAKLTGVVAKDAHISTVSGDLAWKDVTLESCNVSMVSGDVHMLHAAISGDLNTNTVSGDLKLEETTCDNLILKTVSGDCKGKEFYPKTVSLRSVSGDIKIENQKQTNIQVLKQKTLSGKVKIK</sequence>
<reference evidence="3 4" key="1">
    <citation type="submission" date="2020-02" db="EMBL/GenBank/DDBJ databases">
        <authorList>
            <person name="Zheng R.K."/>
            <person name="Sun C.M."/>
        </authorList>
    </citation>
    <scope>NUCLEOTIDE SEQUENCE [LARGE SCALE GENOMIC DNA]</scope>
    <source>
        <strain evidence="4">zrk13</strain>
    </source>
</reference>
<gene>
    <name evidence="3" type="ORF">G4Z02_03880</name>
</gene>